<proteinExistence type="predicted"/>
<reference evidence="3 4" key="1">
    <citation type="submission" date="2020-08" db="EMBL/GenBank/DDBJ databases">
        <title>Sequencing the genomes of 1000 actinobacteria strains.</title>
        <authorList>
            <person name="Klenk H.-P."/>
        </authorList>
    </citation>
    <scope>NUCLEOTIDE SEQUENCE [LARGE SCALE GENOMIC DNA]</scope>
    <source>
        <strain evidence="3 4">DSM 44551</strain>
    </source>
</reference>
<dbReference type="GO" id="GO:0071949">
    <property type="term" value="F:FAD binding"/>
    <property type="evidence" value="ECO:0007669"/>
    <property type="project" value="InterPro"/>
</dbReference>
<comment type="caution">
    <text evidence="3">The sequence shown here is derived from an EMBL/GenBank/DDBJ whole genome shotgun (WGS) entry which is preliminary data.</text>
</comment>
<dbReference type="PROSITE" id="PS51387">
    <property type="entry name" value="FAD_PCMH"/>
    <property type="match status" value="1"/>
</dbReference>
<dbReference type="InterPro" id="IPR036318">
    <property type="entry name" value="FAD-bd_PCMH-like_sf"/>
</dbReference>
<dbReference type="InterPro" id="IPR006094">
    <property type="entry name" value="Oxid_FAD_bind_N"/>
</dbReference>
<dbReference type="InterPro" id="IPR016171">
    <property type="entry name" value="Vanillyl_alc_oxidase_C-sub2"/>
</dbReference>
<dbReference type="PANTHER" id="PTHR43762">
    <property type="entry name" value="L-GULONOLACTONE OXIDASE"/>
    <property type="match status" value="1"/>
</dbReference>
<dbReference type="Gene3D" id="3.30.70.2520">
    <property type="match status" value="1"/>
</dbReference>
<dbReference type="PIRSF" id="PIRSF000136">
    <property type="entry name" value="LGO_GLO"/>
    <property type="match status" value="1"/>
</dbReference>
<dbReference type="Pfam" id="PF01565">
    <property type="entry name" value="FAD_binding_4"/>
    <property type="match status" value="1"/>
</dbReference>
<dbReference type="InterPro" id="IPR007173">
    <property type="entry name" value="ALO_C"/>
</dbReference>
<dbReference type="Gene3D" id="3.30.465.10">
    <property type="match status" value="1"/>
</dbReference>
<dbReference type="NCBIfam" id="TIGR01679">
    <property type="entry name" value="bact_FAD_ox"/>
    <property type="match status" value="1"/>
</dbReference>
<dbReference type="Proteomes" id="UP000572635">
    <property type="component" value="Unassembled WGS sequence"/>
</dbReference>
<evidence type="ECO:0000259" key="2">
    <source>
        <dbReference type="PROSITE" id="PS51387"/>
    </source>
</evidence>
<protein>
    <submittedName>
        <fullName evidence="3">FAD-linked oxidoreductase</fullName>
    </submittedName>
</protein>
<dbReference type="AlphaFoldDB" id="A0A7W8VDA7"/>
<dbReference type="GO" id="GO:0016020">
    <property type="term" value="C:membrane"/>
    <property type="evidence" value="ECO:0007669"/>
    <property type="project" value="InterPro"/>
</dbReference>
<dbReference type="Pfam" id="PF04030">
    <property type="entry name" value="ALO"/>
    <property type="match status" value="1"/>
</dbReference>
<dbReference type="SUPFAM" id="SSF56176">
    <property type="entry name" value="FAD-binding/transporter-associated domain-like"/>
    <property type="match status" value="1"/>
</dbReference>
<dbReference type="RefSeq" id="WP_246528210.1">
    <property type="nucleotide sequence ID" value="NZ_BAAAJD010000099.1"/>
</dbReference>
<evidence type="ECO:0000313" key="3">
    <source>
        <dbReference type="EMBL" id="MBB5431768.1"/>
    </source>
</evidence>
<keyword evidence="4" id="KW-1185">Reference proteome</keyword>
<dbReference type="Gene3D" id="1.10.45.10">
    <property type="entry name" value="Vanillyl-alcohol Oxidase, Chain A, domain 4"/>
    <property type="match status" value="1"/>
</dbReference>
<dbReference type="EMBL" id="JACHDB010000001">
    <property type="protein sequence ID" value="MBB5431768.1"/>
    <property type="molecule type" value="Genomic_DNA"/>
</dbReference>
<sequence length="433" mass="47363">MTNVLWRTWADTYRARPRMTATPNGTDEAAGAVRAAAQQGLPVRMVGSGHSFTDAAVTDGMMLLPTSLTRLRSVDPAAGTAEVEAGMPLCDLNEALHRSGAALANMGDIAVQTMAGAIQTGTHGTGRDAGGLASQVVGMELVTAEGEVVSCSAESDPELFHAARVGLGAFGVVTAFTMAVEPAFLLHAREEPMRLEEVLERLPELRAANEHFEFFWFPHTGLTSTKRNNRSGGPARPLAPFKAWLDDEFLSNSVFDGVNRLARRAPAAIPAINQISARALSARAYTDASHRVFASPRRVRFVEMEYAVPAEELPAVLRELRAITDRGDHRISFPVEVRFAPADDVWLSTAYGRETAYVAVHVYKGAPYERFFADAEAVFTSVQGRPHWGKMHTRDRSYLERVYPRFADAMAVRDRVDPDRRFANAYTGRVFGP</sequence>
<dbReference type="GO" id="GO:0003885">
    <property type="term" value="F:D-arabinono-1,4-lactone oxidase activity"/>
    <property type="evidence" value="ECO:0007669"/>
    <property type="project" value="InterPro"/>
</dbReference>
<gene>
    <name evidence="3" type="ORF">HDA36_001852</name>
</gene>
<dbReference type="InterPro" id="IPR010031">
    <property type="entry name" value="FAD_lactone_oxidase-like"/>
</dbReference>
<dbReference type="InterPro" id="IPR016167">
    <property type="entry name" value="FAD-bd_PCMH_sub1"/>
</dbReference>
<dbReference type="InterPro" id="IPR016166">
    <property type="entry name" value="FAD-bd_PCMH"/>
</dbReference>
<evidence type="ECO:0000256" key="1">
    <source>
        <dbReference type="ARBA" id="ARBA00023002"/>
    </source>
</evidence>
<dbReference type="GO" id="GO:0080049">
    <property type="term" value="F:L-gulono-1,4-lactone dehydrogenase activity"/>
    <property type="evidence" value="ECO:0007669"/>
    <property type="project" value="TreeGrafter"/>
</dbReference>
<accession>A0A7W8VDA7</accession>
<keyword evidence="1" id="KW-0560">Oxidoreductase</keyword>
<organism evidence="3 4">
    <name type="scientific">Nocardiopsis composta</name>
    <dbReference type="NCBI Taxonomy" id="157465"/>
    <lineage>
        <taxon>Bacteria</taxon>
        <taxon>Bacillati</taxon>
        <taxon>Actinomycetota</taxon>
        <taxon>Actinomycetes</taxon>
        <taxon>Streptosporangiales</taxon>
        <taxon>Nocardiopsidaceae</taxon>
        <taxon>Nocardiopsis</taxon>
    </lineage>
</organism>
<dbReference type="Gene3D" id="3.30.43.10">
    <property type="entry name" value="Uridine Diphospho-n-acetylenolpyruvylglucosamine Reductase, domain 2"/>
    <property type="match status" value="1"/>
</dbReference>
<dbReference type="PANTHER" id="PTHR43762:SF1">
    <property type="entry name" value="D-ARABINONO-1,4-LACTONE OXIDASE"/>
    <property type="match status" value="1"/>
</dbReference>
<evidence type="ECO:0000313" key="4">
    <source>
        <dbReference type="Proteomes" id="UP000572635"/>
    </source>
</evidence>
<name>A0A7W8VDA7_9ACTN</name>
<feature type="domain" description="FAD-binding PCMH-type" evidence="2">
    <location>
        <begin position="13"/>
        <end position="183"/>
    </location>
</feature>
<dbReference type="InterPro" id="IPR016169">
    <property type="entry name" value="FAD-bd_PCMH_sub2"/>
</dbReference>